<dbReference type="EMBL" id="BONX01000032">
    <property type="protein sequence ID" value="GIG98123.1"/>
    <property type="molecule type" value="Genomic_DNA"/>
</dbReference>
<protein>
    <recommendedName>
        <fullName evidence="3">PASTA domain-containing protein</fullName>
    </recommendedName>
</protein>
<organism evidence="4 5">
    <name type="scientific">Plantactinospora mayteni</name>
    <dbReference type="NCBI Taxonomy" id="566021"/>
    <lineage>
        <taxon>Bacteria</taxon>
        <taxon>Bacillati</taxon>
        <taxon>Actinomycetota</taxon>
        <taxon>Actinomycetes</taxon>
        <taxon>Micromonosporales</taxon>
        <taxon>Micromonosporaceae</taxon>
        <taxon>Plantactinospora</taxon>
    </lineage>
</organism>
<evidence type="ECO:0000256" key="1">
    <source>
        <dbReference type="SAM" id="MobiDB-lite"/>
    </source>
</evidence>
<evidence type="ECO:0000313" key="4">
    <source>
        <dbReference type="EMBL" id="GIG98123.1"/>
    </source>
</evidence>
<evidence type="ECO:0000313" key="5">
    <source>
        <dbReference type="Proteomes" id="UP000621500"/>
    </source>
</evidence>
<feature type="domain" description="PASTA" evidence="3">
    <location>
        <begin position="148"/>
        <end position="209"/>
    </location>
</feature>
<dbReference type="Pfam" id="PF03793">
    <property type="entry name" value="PASTA"/>
    <property type="match status" value="2"/>
</dbReference>
<sequence>MARHPDLDGDPSNRTGLFAGAAVGLVICAVVGALGGYLLAGGGDPEPPFDAGRTTPTVEATEQSPRSTPSRTPSRRPSSTPPPIGQMILPDLVGKDFQRAREELRGLGLGVQFVFGSAGDDPSVASTNPRGGTAVKRGITVRVTVVGAAPEVVVPALAGESCKQAARRLVDDGLYPNYPTGERGEVRDQEPPGGTVLRWNDRVRLYCSDGPVSGATPTP</sequence>
<dbReference type="SMART" id="SM00740">
    <property type="entry name" value="PASTA"/>
    <property type="match status" value="2"/>
</dbReference>
<dbReference type="Gene3D" id="3.30.10.20">
    <property type="match status" value="2"/>
</dbReference>
<proteinExistence type="predicted"/>
<keyword evidence="2" id="KW-0472">Membrane</keyword>
<dbReference type="InterPro" id="IPR005543">
    <property type="entry name" value="PASTA_dom"/>
</dbReference>
<keyword evidence="2" id="KW-1133">Transmembrane helix</keyword>
<dbReference type="PROSITE" id="PS51178">
    <property type="entry name" value="PASTA"/>
    <property type="match status" value="2"/>
</dbReference>
<feature type="compositionally biased region" description="Low complexity" evidence="1">
    <location>
        <begin position="64"/>
        <end position="78"/>
    </location>
</feature>
<evidence type="ECO:0000259" key="3">
    <source>
        <dbReference type="PROSITE" id="PS51178"/>
    </source>
</evidence>
<keyword evidence="2" id="KW-0812">Transmembrane</keyword>
<feature type="transmembrane region" description="Helical" evidence="2">
    <location>
        <begin position="17"/>
        <end position="40"/>
    </location>
</feature>
<feature type="compositionally biased region" description="Polar residues" evidence="1">
    <location>
        <begin position="54"/>
        <end position="63"/>
    </location>
</feature>
<gene>
    <name evidence="4" type="ORF">Pma05_46960</name>
</gene>
<dbReference type="Proteomes" id="UP000621500">
    <property type="component" value="Unassembled WGS sequence"/>
</dbReference>
<dbReference type="CDD" id="cd06577">
    <property type="entry name" value="PASTA_pknB"/>
    <property type="match status" value="2"/>
</dbReference>
<reference evidence="4 5" key="1">
    <citation type="submission" date="2021-01" db="EMBL/GenBank/DDBJ databases">
        <title>Whole genome shotgun sequence of Plantactinospora mayteni NBRC 109088.</title>
        <authorList>
            <person name="Komaki H."/>
            <person name="Tamura T."/>
        </authorList>
    </citation>
    <scope>NUCLEOTIDE SEQUENCE [LARGE SCALE GENOMIC DNA]</scope>
    <source>
        <strain evidence="4 5">NBRC 109088</strain>
    </source>
</reference>
<feature type="region of interest" description="Disordered" evidence="1">
    <location>
        <begin position="46"/>
        <end position="89"/>
    </location>
</feature>
<comment type="caution">
    <text evidence="4">The sequence shown here is derived from an EMBL/GenBank/DDBJ whole genome shotgun (WGS) entry which is preliminary data.</text>
</comment>
<feature type="domain" description="PASTA" evidence="3">
    <location>
        <begin position="80"/>
        <end position="147"/>
    </location>
</feature>
<name>A0ABQ4ETZ0_9ACTN</name>
<evidence type="ECO:0000256" key="2">
    <source>
        <dbReference type="SAM" id="Phobius"/>
    </source>
</evidence>
<keyword evidence="5" id="KW-1185">Reference proteome</keyword>
<accession>A0ABQ4ETZ0</accession>